<dbReference type="Proteomes" id="UP001174909">
    <property type="component" value="Unassembled WGS sequence"/>
</dbReference>
<keyword evidence="1" id="KW-0175">Coiled coil</keyword>
<name>A0AA35X8T5_GEOBA</name>
<feature type="signal peptide" evidence="2">
    <location>
        <begin position="1"/>
        <end position="22"/>
    </location>
</feature>
<dbReference type="Gene3D" id="1.20.1480.30">
    <property type="entry name" value="Designed four-helix bundle protein"/>
    <property type="match status" value="1"/>
</dbReference>
<feature type="chain" id="PRO_5041215462" evidence="2">
    <location>
        <begin position="23"/>
        <end position="348"/>
    </location>
</feature>
<accession>A0AA35X8T5</accession>
<gene>
    <name evidence="3" type="ORF">GBAR_LOCUS23217</name>
</gene>
<dbReference type="AlphaFoldDB" id="A0AA35X8T5"/>
<evidence type="ECO:0000313" key="3">
    <source>
        <dbReference type="EMBL" id="CAI8041832.1"/>
    </source>
</evidence>
<feature type="coiled-coil region" evidence="1">
    <location>
        <begin position="41"/>
        <end position="89"/>
    </location>
</feature>
<comment type="caution">
    <text evidence="3">The sequence shown here is derived from an EMBL/GenBank/DDBJ whole genome shotgun (WGS) entry which is preliminary data.</text>
</comment>
<organism evidence="3 4">
    <name type="scientific">Geodia barretti</name>
    <name type="common">Barrett's horny sponge</name>
    <dbReference type="NCBI Taxonomy" id="519541"/>
    <lineage>
        <taxon>Eukaryota</taxon>
        <taxon>Metazoa</taxon>
        <taxon>Porifera</taxon>
        <taxon>Demospongiae</taxon>
        <taxon>Heteroscleromorpha</taxon>
        <taxon>Tetractinellida</taxon>
        <taxon>Astrophorina</taxon>
        <taxon>Geodiidae</taxon>
        <taxon>Geodia</taxon>
    </lineage>
</organism>
<evidence type="ECO:0000256" key="2">
    <source>
        <dbReference type="SAM" id="SignalP"/>
    </source>
</evidence>
<reference evidence="3" key="1">
    <citation type="submission" date="2023-03" db="EMBL/GenBank/DDBJ databases">
        <authorList>
            <person name="Steffen K."/>
            <person name="Cardenas P."/>
        </authorList>
    </citation>
    <scope>NUCLEOTIDE SEQUENCE</scope>
</reference>
<sequence>MNRSFLLVLCLVTLSNVQLGQSQCDVVRIAAAVYEVVGPALETMQKDMKNIKSDMKNMKSDMASLSQKVDNFTQEVENLDTRLGSLNESMRDDFSGVERGLNGLNSTANMICDKIKDLPVYTCGGTWGWRRAVYLDMTDPNTNCPSGWQLTGYSKRTCGRVSIGSFTCDSVFFPVSGGPYSQACGRIRAYQYGLPEAFLGYGGQTTIDSAYVSGVAVMHGSPRQHIWTFAAGAWENGTASGAYNCPCDISANNIPIPAFVGEDFFCESGYVYPGYRNTTDWYRLHSDDTLWDGEDCHSTSTCCSFHNSPYFTKTLNQTTTDDLELRMCSYYPNRNEIIAVELVDLYVK</sequence>
<proteinExistence type="predicted"/>
<evidence type="ECO:0000256" key="1">
    <source>
        <dbReference type="SAM" id="Coils"/>
    </source>
</evidence>
<protein>
    <submittedName>
        <fullName evidence="3">Uncharacterized protein</fullName>
    </submittedName>
</protein>
<keyword evidence="2" id="KW-0732">Signal</keyword>
<dbReference type="EMBL" id="CASHTH010003212">
    <property type="protein sequence ID" value="CAI8041832.1"/>
    <property type="molecule type" value="Genomic_DNA"/>
</dbReference>
<keyword evidence="4" id="KW-1185">Reference proteome</keyword>
<evidence type="ECO:0000313" key="4">
    <source>
        <dbReference type="Proteomes" id="UP001174909"/>
    </source>
</evidence>